<comment type="caution">
    <text evidence="1">The sequence shown here is derived from an EMBL/GenBank/DDBJ whole genome shotgun (WGS) entry which is preliminary data.</text>
</comment>
<accession>A0A2N5NCB4</accession>
<evidence type="ECO:0000313" key="1">
    <source>
        <dbReference type="EMBL" id="PLT47963.1"/>
    </source>
</evidence>
<proteinExistence type="predicted"/>
<evidence type="ECO:0000313" key="2">
    <source>
        <dbReference type="Proteomes" id="UP000234789"/>
    </source>
</evidence>
<protein>
    <submittedName>
        <fullName evidence="1">Uncharacterized protein</fullName>
    </submittedName>
</protein>
<dbReference type="EMBL" id="NFEZ01000001">
    <property type="protein sequence ID" value="PLT47963.1"/>
    <property type="molecule type" value="Genomic_DNA"/>
</dbReference>
<reference evidence="1 2" key="1">
    <citation type="submission" date="2017-05" db="EMBL/GenBank/DDBJ databases">
        <title>Functional genome analysis of Paenibacillus pasadenensis strain R16: insights on endophytic life style and antifungal activity.</title>
        <authorList>
            <person name="Passera A."/>
            <person name="Marcolungo L."/>
            <person name="Casati P."/>
            <person name="Brasca M."/>
            <person name="Quaglino F."/>
            <person name="Delledonne M."/>
        </authorList>
    </citation>
    <scope>NUCLEOTIDE SEQUENCE [LARGE SCALE GENOMIC DNA]</scope>
    <source>
        <strain evidence="1 2">R16</strain>
    </source>
</reference>
<organism evidence="1 2">
    <name type="scientific">Paenibacillus pasadenensis</name>
    <dbReference type="NCBI Taxonomy" id="217090"/>
    <lineage>
        <taxon>Bacteria</taxon>
        <taxon>Bacillati</taxon>
        <taxon>Bacillota</taxon>
        <taxon>Bacilli</taxon>
        <taxon>Bacillales</taxon>
        <taxon>Paenibacillaceae</taxon>
        <taxon>Paenibacillus</taxon>
    </lineage>
</organism>
<gene>
    <name evidence="1" type="ORF">B8V81_0095</name>
</gene>
<dbReference type="Proteomes" id="UP000234789">
    <property type="component" value="Unassembled WGS sequence"/>
</dbReference>
<sequence>MRPRRHVHASPAPKRKKAALPEVEELLARNEARIAVEDDGCRFVLTA</sequence>
<keyword evidence="2" id="KW-1185">Reference proteome</keyword>
<name>A0A2N5NCB4_9BACL</name>
<dbReference type="AlphaFoldDB" id="A0A2N5NCB4"/>